<geneLocation type="plasmid" evidence="1">
    <name>pBC453</name>
</geneLocation>
<reference evidence="1" key="1">
    <citation type="journal article" date="2016" name="Biosci. Biotechnol. Biochem.">
        <title>Bioconversion of AHX to AOH by resting cells of Burkholderia contaminans CH-1.</title>
        <authorList>
            <person name="Choi J.H."/>
            <person name="Kikuchi A."/>
            <person name="Pumkaeo P."/>
            <person name="Hirai H."/>
            <person name="Tokuyama S."/>
            <person name="Kawagishi H."/>
        </authorList>
    </citation>
    <scope>NUCLEOTIDE SEQUENCE</scope>
    <source>
        <strain evidence="1">CH-1</strain>
        <plasmid evidence="1">pBC453</plasmid>
    </source>
</reference>
<protein>
    <submittedName>
        <fullName evidence="1">Uncharacterized protein</fullName>
    </submittedName>
</protein>
<reference evidence="2 3" key="3">
    <citation type="submission" date="2021-12" db="EMBL/GenBank/DDBJ databases">
        <title>Genomic and phenotypic characterization of three Burkholderia contaminans isolates recovered from different sources.</title>
        <authorList>
            <person name="Lopez De Volder A."/>
            <person name="Fan Y."/>
            <person name="Nunvar J."/>
            <person name="Herrera T."/>
            <person name="Timp W."/>
            <person name="Degrossi J."/>
        </authorList>
    </citation>
    <scope>NUCLEOTIDE SEQUENCE [LARGE SCALE GENOMIC DNA]</scope>
    <source>
        <strain evidence="2 3">LMG 23361</strain>
        <plasmid evidence="2 3">unnamed1</plasmid>
    </source>
</reference>
<evidence type="ECO:0000313" key="2">
    <source>
        <dbReference type="EMBL" id="WFN23589.1"/>
    </source>
</evidence>
<evidence type="ECO:0000313" key="3">
    <source>
        <dbReference type="Proteomes" id="UP001220209"/>
    </source>
</evidence>
<gene>
    <name evidence="1" type="ORF">BCCH1_78320</name>
    <name evidence="2" type="ORF">LXE91_39325</name>
</gene>
<evidence type="ECO:0000313" key="1">
    <source>
        <dbReference type="EMBL" id="BBA45321.1"/>
    </source>
</evidence>
<accession>A0A250LPC7</accession>
<keyword evidence="1" id="KW-0614">Plasmid</keyword>
<dbReference type="RefSeq" id="WP_046543683.1">
    <property type="nucleotide sequence ID" value="NZ_AP018360.1"/>
</dbReference>
<reference evidence="1" key="2">
    <citation type="journal article" date="2017" name="Genome Announc.">
        <title>High-Quality Draft Genome Sequence of Burkholderia contaminans CH-1, a Gram-Negative Bacterium That Metabolizes 2-Azahypoxanthine, a Plant Growth-Regulating Compound.</title>
        <authorList>
            <person name="Choi J.-H."/>
            <person name="Sugiura H."/>
            <person name="Moriuchi R."/>
            <person name="Kawagishi H."/>
            <person name="Dohra H."/>
        </authorList>
    </citation>
    <scope>NUCLEOTIDE SEQUENCE</scope>
    <source>
        <strain evidence="1">CH-1</strain>
        <plasmid evidence="1">pBC453</plasmid>
    </source>
</reference>
<dbReference type="EMBL" id="AP018360">
    <property type="protein sequence ID" value="BBA45321.1"/>
    <property type="molecule type" value="Genomic_DNA"/>
</dbReference>
<proteinExistence type="predicted"/>
<sequence length="82" mass="8606">MNAKFDGMMERLLGPKGVRPSGQTNASVGGGLVMRTGLPHRGGRLAIHAFESGYPVMVSANAYFNPKTGQACILITPDSLTS</sequence>
<name>A0A250LPC7_9BURK</name>
<dbReference type="EMBL" id="CP090643">
    <property type="protein sequence ID" value="WFN23589.1"/>
    <property type="molecule type" value="Genomic_DNA"/>
</dbReference>
<geneLocation type="plasmid" evidence="2 3">
    <name>unnamed1</name>
</geneLocation>
<dbReference type="OrthoDB" id="9075047at2"/>
<dbReference type="Proteomes" id="UP001220209">
    <property type="component" value="Plasmid unnamed1"/>
</dbReference>
<organism evidence="1">
    <name type="scientific">Burkholderia contaminans</name>
    <dbReference type="NCBI Taxonomy" id="488447"/>
    <lineage>
        <taxon>Bacteria</taxon>
        <taxon>Pseudomonadati</taxon>
        <taxon>Pseudomonadota</taxon>
        <taxon>Betaproteobacteria</taxon>
        <taxon>Burkholderiales</taxon>
        <taxon>Burkholderiaceae</taxon>
        <taxon>Burkholderia</taxon>
        <taxon>Burkholderia cepacia complex</taxon>
    </lineage>
</organism>
<dbReference type="AlphaFoldDB" id="A0A250LPC7"/>